<feature type="domain" description="PPIase FKBP-type" evidence="6">
    <location>
        <begin position="93"/>
        <end position="190"/>
    </location>
</feature>
<feature type="signal peptide" evidence="5">
    <location>
        <begin position="1"/>
        <end position="21"/>
    </location>
</feature>
<dbReference type="PROSITE" id="PS51257">
    <property type="entry name" value="PROKAR_LIPOPROTEIN"/>
    <property type="match status" value="1"/>
</dbReference>
<dbReference type="EC" id="5.2.1.8" evidence="4"/>
<evidence type="ECO:0000256" key="2">
    <source>
        <dbReference type="ARBA" id="ARBA00023110"/>
    </source>
</evidence>
<dbReference type="Pfam" id="PF00254">
    <property type="entry name" value="FKBP_C"/>
    <property type="match status" value="1"/>
</dbReference>
<keyword evidence="8" id="KW-1185">Reference proteome</keyword>
<evidence type="ECO:0000313" key="7">
    <source>
        <dbReference type="EMBL" id="GGE06764.1"/>
    </source>
</evidence>
<name>A0A8H9FWH9_9SPHI</name>
<comment type="caution">
    <text evidence="7">The sequence shown here is derived from an EMBL/GenBank/DDBJ whole genome shotgun (WGS) entry which is preliminary data.</text>
</comment>
<keyword evidence="3 4" id="KW-0413">Isomerase</keyword>
<organism evidence="7 8">
    <name type="scientific">Sphingobacterium cellulitidis</name>
    <dbReference type="NCBI Taxonomy" id="1768011"/>
    <lineage>
        <taxon>Bacteria</taxon>
        <taxon>Pseudomonadati</taxon>
        <taxon>Bacteroidota</taxon>
        <taxon>Sphingobacteriia</taxon>
        <taxon>Sphingobacteriales</taxon>
        <taxon>Sphingobacteriaceae</taxon>
        <taxon>Sphingobacterium</taxon>
    </lineage>
</organism>
<evidence type="ECO:0000256" key="4">
    <source>
        <dbReference type="RuleBase" id="RU003915"/>
    </source>
</evidence>
<protein>
    <recommendedName>
        <fullName evidence="4">Peptidyl-prolyl cis-trans isomerase</fullName>
        <ecNumber evidence="4">5.2.1.8</ecNumber>
    </recommendedName>
</protein>
<accession>A0A8H9FWH9</accession>
<reference evidence="7" key="1">
    <citation type="journal article" date="2014" name="Int. J. Syst. Evol. Microbiol.">
        <title>Complete genome sequence of Corynebacterium casei LMG S-19264T (=DSM 44701T), isolated from a smear-ripened cheese.</title>
        <authorList>
            <consortium name="US DOE Joint Genome Institute (JGI-PGF)"/>
            <person name="Walter F."/>
            <person name="Albersmeier A."/>
            <person name="Kalinowski J."/>
            <person name="Ruckert C."/>
        </authorList>
    </citation>
    <scope>NUCLEOTIDE SEQUENCE</scope>
    <source>
        <strain evidence="7">CGMCC 1.15966</strain>
    </source>
</reference>
<reference evidence="7" key="2">
    <citation type="submission" date="2020-09" db="EMBL/GenBank/DDBJ databases">
        <authorList>
            <person name="Sun Q."/>
            <person name="Zhou Y."/>
        </authorList>
    </citation>
    <scope>NUCLEOTIDE SEQUENCE</scope>
    <source>
        <strain evidence="7">CGMCC 1.15966</strain>
    </source>
</reference>
<comment type="catalytic activity">
    <reaction evidence="1 3 4">
        <text>[protein]-peptidylproline (omega=180) = [protein]-peptidylproline (omega=0)</text>
        <dbReference type="Rhea" id="RHEA:16237"/>
        <dbReference type="Rhea" id="RHEA-COMP:10747"/>
        <dbReference type="Rhea" id="RHEA-COMP:10748"/>
        <dbReference type="ChEBI" id="CHEBI:83833"/>
        <dbReference type="ChEBI" id="CHEBI:83834"/>
        <dbReference type="EC" id="5.2.1.8"/>
    </reaction>
</comment>
<dbReference type="RefSeq" id="WP_094255374.1">
    <property type="nucleotide sequence ID" value="NZ_BMKM01000001.1"/>
</dbReference>
<dbReference type="Gene3D" id="3.10.50.40">
    <property type="match status" value="1"/>
</dbReference>
<keyword evidence="2 3" id="KW-0697">Rotamase</keyword>
<evidence type="ECO:0000256" key="3">
    <source>
        <dbReference type="PROSITE-ProRule" id="PRU00277"/>
    </source>
</evidence>
<dbReference type="GO" id="GO:0003755">
    <property type="term" value="F:peptidyl-prolyl cis-trans isomerase activity"/>
    <property type="evidence" value="ECO:0007669"/>
    <property type="project" value="UniProtKB-UniRule"/>
</dbReference>
<dbReference type="SUPFAM" id="SSF54534">
    <property type="entry name" value="FKBP-like"/>
    <property type="match status" value="1"/>
</dbReference>
<evidence type="ECO:0000256" key="5">
    <source>
        <dbReference type="SAM" id="SignalP"/>
    </source>
</evidence>
<dbReference type="InterPro" id="IPR046357">
    <property type="entry name" value="PPIase_dom_sf"/>
</dbReference>
<dbReference type="EMBL" id="BMKM01000001">
    <property type="protein sequence ID" value="GGE06764.1"/>
    <property type="molecule type" value="Genomic_DNA"/>
</dbReference>
<proteinExistence type="inferred from homology"/>
<sequence length="193" mass="21633">MKNLKLFVIALLAVVSVSSCMKTDEYDGPTQEEENARIDSTLKKQAPILEEYAKQKFGANAKKDSATGIWYEVLPSTVDSTYEYVATANSWVPVIANIKYKGELMDGKVFDEKTTPTQMAINNVIPAWLYIFYPQNKSKNSFSGILPHGLLKGNKIRFIAPSPYCYDNKTKGEIPADSPLVFNIEVTELKSQY</sequence>
<evidence type="ECO:0000313" key="8">
    <source>
        <dbReference type="Proteomes" id="UP000614460"/>
    </source>
</evidence>
<gene>
    <name evidence="7" type="ORF">GCM10011516_00610</name>
</gene>
<dbReference type="Proteomes" id="UP000614460">
    <property type="component" value="Unassembled WGS sequence"/>
</dbReference>
<evidence type="ECO:0000256" key="1">
    <source>
        <dbReference type="ARBA" id="ARBA00000971"/>
    </source>
</evidence>
<evidence type="ECO:0000259" key="6">
    <source>
        <dbReference type="PROSITE" id="PS50059"/>
    </source>
</evidence>
<dbReference type="InterPro" id="IPR001179">
    <property type="entry name" value="PPIase_FKBP_dom"/>
</dbReference>
<feature type="chain" id="PRO_5034593290" description="Peptidyl-prolyl cis-trans isomerase" evidence="5">
    <location>
        <begin position="22"/>
        <end position="193"/>
    </location>
</feature>
<comment type="similarity">
    <text evidence="4">Belongs to the FKBP-type PPIase family.</text>
</comment>
<dbReference type="PROSITE" id="PS50059">
    <property type="entry name" value="FKBP_PPIASE"/>
    <property type="match status" value="1"/>
</dbReference>
<dbReference type="AlphaFoldDB" id="A0A8H9FWH9"/>
<keyword evidence="5" id="KW-0732">Signal</keyword>